<proteinExistence type="predicted"/>
<protein>
    <submittedName>
        <fullName evidence="2">Uncharacterized protein</fullName>
    </submittedName>
</protein>
<accession>A0A7X5X7J4</accession>
<feature type="compositionally biased region" description="Basic and acidic residues" evidence="1">
    <location>
        <begin position="26"/>
        <end position="36"/>
    </location>
</feature>
<evidence type="ECO:0000313" key="3">
    <source>
        <dbReference type="Proteomes" id="UP000536624"/>
    </source>
</evidence>
<evidence type="ECO:0000313" key="2">
    <source>
        <dbReference type="EMBL" id="NIY68085.1"/>
    </source>
</evidence>
<name>A0A7X5X7J4_STRMQ</name>
<dbReference type="AlphaFoldDB" id="A0A7X5X7J4"/>
<dbReference type="Proteomes" id="UP000536624">
    <property type="component" value="Unassembled WGS sequence"/>
</dbReference>
<gene>
    <name evidence="2" type="ORF">SMALB_6167</name>
</gene>
<dbReference type="EMBL" id="JAALLH010000001">
    <property type="protein sequence ID" value="NIY68085.1"/>
    <property type="molecule type" value="Genomic_DNA"/>
</dbReference>
<reference evidence="2 3" key="1">
    <citation type="submission" date="2020-02" db="EMBL/GenBank/DDBJ databases">
        <title>Streptomyces malaysiensis DSM14702 (JHCC583434, PFL_A843) Genome sequencing and assembly.</title>
        <authorList>
            <person name="Samborskyy M."/>
        </authorList>
    </citation>
    <scope>NUCLEOTIDE SEQUENCE [LARGE SCALE GENOMIC DNA]</scope>
    <source>
        <strain evidence="2 3">DSM 14702</strain>
    </source>
</reference>
<comment type="caution">
    <text evidence="2">The sequence shown here is derived from an EMBL/GenBank/DDBJ whole genome shotgun (WGS) entry which is preliminary data.</text>
</comment>
<sequence length="152" mass="16673">MTMTRSAKGVRNSVGTTSVPTGLRKTAGEKLRPKKQDGRRKTRSLVGYPTRSKSAEKIVYSGRVGMTATRRMTSEMRVDVETRAVSQTLVNLASRARDTRESAASARKRAKDALADAIGRERDANARGDVKAAESARTDIRKFRQASKFKGV</sequence>
<evidence type="ECO:0000256" key="1">
    <source>
        <dbReference type="SAM" id="MobiDB-lite"/>
    </source>
</evidence>
<organism evidence="2 3">
    <name type="scientific">Streptomyces malaysiensis</name>
    <dbReference type="NCBI Taxonomy" id="92644"/>
    <lineage>
        <taxon>Bacteria</taxon>
        <taxon>Bacillati</taxon>
        <taxon>Actinomycetota</taxon>
        <taxon>Actinomycetes</taxon>
        <taxon>Kitasatosporales</taxon>
        <taxon>Streptomycetaceae</taxon>
        <taxon>Streptomyces</taxon>
        <taxon>Streptomyces violaceusniger group</taxon>
    </lineage>
</organism>
<feature type="region of interest" description="Disordered" evidence="1">
    <location>
        <begin position="1"/>
        <end position="50"/>
    </location>
</feature>